<evidence type="ECO:0000313" key="2">
    <source>
        <dbReference type="EMBL" id="TKC10610.1"/>
    </source>
</evidence>
<name>A0A4U1CU19_9SPHI</name>
<dbReference type="InterPro" id="IPR014940">
    <property type="entry name" value="BAAT_C"/>
</dbReference>
<evidence type="ECO:0000313" key="3">
    <source>
        <dbReference type="Proteomes" id="UP000309488"/>
    </source>
</evidence>
<dbReference type="Proteomes" id="UP000309488">
    <property type="component" value="Unassembled WGS sequence"/>
</dbReference>
<dbReference type="PANTHER" id="PTHR10824:SF4">
    <property type="entry name" value="ACYL-COENZYME A THIOESTERASE 1-LIKE"/>
    <property type="match status" value="1"/>
</dbReference>
<dbReference type="OrthoDB" id="8922993at2"/>
<protein>
    <recommendedName>
        <fullName evidence="1">BAAT/Acyl-CoA thioester hydrolase C-terminal domain-containing protein</fullName>
    </recommendedName>
</protein>
<gene>
    <name evidence="2" type="ORF">FA048_10550</name>
</gene>
<reference evidence="2 3" key="1">
    <citation type="submission" date="2019-04" db="EMBL/GenBank/DDBJ databases">
        <title>Pedobacter sp. RP-3-22 sp. nov., isolated from Arctic soil.</title>
        <authorList>
            <person name="Dahal R.H."/>
            <person name="Kim D.-U."/>
        </authorList>
    </citation>
    <scope>NUCLEOTIDE SEQUENCE [LARGE SCALE GENOMIC DNA]</scope>
    <source>
        <strain evidence="2 3">RP-3-22</strain>
    </source>
</reference>
<sequence length="285" mass="31361">MKATLKKHLFLILIMNFVGIYAFSQDTLHVKNVEAILYTGTGKNQPLVVGLGGSEGGNAWASSHWQKTREEFLAKGYAFLAIGYFGCEGAPKILDRIAIDDVYGAIAIAKTSKKINATKIAVIGGSRGADLALLLGSYYKDISLVVGMSSSHAVFPGHTQEFATSCWTFKGKELAFIPVNEEAVPFLMKRDLHGTFKAMLKDTVAEQKALINVENINGPILLLSATKDEVIPAVEMGNKMMLKLKSKNFKYPHEHVIYEGSHAEPTKHFDKIFSFLATNFTKNDR</sequence>
<dbReference type="RefSeq" id="WP_136840620.1">
    <property type="nucleotide sequence ID" value="NZ_SWBR01000002.1"/>
</dbReference>
<dbReference type="AlphaFoldDB" id="A0A4U1CU19"/>
<comment type="caution">
    <text evidence="2">The sequence shown here is derived from an EMBL/GenBank/DDBJ whole genome shotgun (WGS) entry which is preliminary data.</text>
</comment>
<dbReference type="PANTHER" id="PTHR10824">
    <property type="entry name" value="ACYL-COENZYME A THIOESTERASE-RELATED"/>
    <property type="match status" value="1"/>
</dbReference>
<dbReference type="Pfam" id="PF08840">
    <property type="entry name" value="BAAT_C"/>
    <property type="match status" value="1"/>
</dbReference>
<evidence type="ECO:0000259" key="1">
    <source>
        <dbReference type="Pfam" id="PF08840"/>
    </source>
</evidence>
<dbReference type="GO" id="GO:0006631">
    <property type="term" value="P:fatty acid metabolic process"/>
    <property type="evidence" value="ECO:0007669"/>
    <property type="project" value="TreeGrafter"/>
</dbReference>
<organism evidence="2 3">
    <name type="scientific">Pedobacter polaris</name>
    <dbReference type="NCBI Taxonomy" id="2571273"/>
    <lineage>
        <taxon>Bacteria</taxon>
        <taxon>Pseudomonadati</taxon>
        <taxon>Bacteroidota</taxon>
        <taxon>Sphingobacteriia</taxon>
        <taxon>Sphingobacteriales</taxon>
        <taxon>Sphingobacteriaceae</taxon>
        <taxon>Pedobacter</taxon>
    </lineage>
</organism>
<dbReference type="GO" id="GO:0047617">
    <property type="term" value="F:fatty acyl-CoA hydrolase activity"/>
    <property type="evidence" value="ECO:0007669"/>
    <property type="project" value="TreeGrafter"/>
</dbReference>
<feature type="domain" description="BAAT/Acyl-CoA thioester hydrolase C-terminal" evidence="1">
    <location>
        <begin position="105"/>
        <end position="260"/>
    </location>
</feature>
<dbReference type="Gene3D" id="3.40.50.1820">
    <property type="entry name" value="alpha/beta hydrolase"/>
    <property type="match status" value="1"/>
</dbReference>
<accession>A0A4U1CU19</accession>
<proteinExistence type="predicted"/>
<dbReference type="SUPFAM" id="SSF53474">
    <property type="entry name" value="alpha/beta-Hydrolases"/>
    <property type="match status" value="1"/>
</dbReference>
<keyword evidence="3" id="KW-1185">Reference proteome</keyword>
<dbReference type="InterPro" id="IPR029058">
    <property type="entry name" value="AB_hydrolase_fold"/>
</dbReference>
<dbReference type="EMBL" id="SWBR01000002">
    <property type="protein sequence ID" value="TKC10610.1"/>
    <property type="molecule type" value="Genomic_DNA"/>
</dbReference>
<dbReference type="GO" id="GO:0006637">
    <property type="term" value="P:acyl-CoA metabolic process"/>
    <property type="evidence" value="ECO:0007669"/>
    <property type="project" value="TreeGrafter"/>
</dbReference>